<evidence type="ECO:0008006" key="3">
    <source>
        <dbReference type="Google" id="ProtNLM"/>
    </source>
</evidence>
<dbReference type="PANTHER" id="PTHR33070">
    <property type="entry name" value="OS06G0725500 PROTEIN"/>
    <property type="match status" value="1"/>
</dbReference>
<organism evidence="1 2">
    <name type="scientific">Crotalaria pallida</name>
    <name type="common">Smooth rattlebox</name>
    <name type="synonym">Crotalaria striata</name>
    <dbReference type="NCBI Taxonomy" id="3830"/>
    <lineage>
        <taxon>Eukaryota</taxon>
        <taxon>Viridiplantae</taxon>
        <taxon>Streptophyta</taxon>
        <taxon>Embryophyta</taxon>
        <taxon>Tracheophyta</taxon>
        <taxon>Spermatophyta</taxon>
        <taxon>Magnoliopsida</taxon>
        <taxon>eudicotyledons</taxon>
        <taxon>Gunneridae</taxon>
        <taxon>Pentapetalae</taxon>
        <taxon>rosids</taxon>
        <taxon>fabids</taxon>
        <taxon>Fabales</taxon>
        <taxon>Fabaceae</taxon>
        <taxon>Papilionoideae</taxon>
        <taxon>50 kb inversion clade</taxon>
        <taxon>genistoids sensu lato</taxon>
        <taxon>core genistoids</taxon>
        <taxon>Crotalarieae</taxon>
        <taxon>Crotalaria</taxon>
    </lineage>
</organism>
<evidence type="ECO:0000313" key="2">
    <source>
        <dbReference type="Proteomes" id="UP001372338"/>
    </source>
</evidence>
<reference evidence="1 2" key="1">
    <citation type="submission" date="2024-01" db="EMBL/GenBank/DDBJ databases">
        <title>The genomes of 5 underutilized Papilionoideae crops provide insights into root nodulation and disease resistanc.</title>
        <authorList>
            <person name="Yuan L."/>
        </authorList>
    </citation>
    <scope>NUCLEOTIDE SEQUENCE [LARGE SCALE GENOMIC DNA]</scope>
    <source>
        <strain evidence="1">ZHUSHIDOU_FW_LH</strain>
        <tissue evidence="1">Leaf</tissue>
    </source>
</reference>
<comment type="caution">
    <text evidence="1">The sequence shown here is derived from an EMBL/GenBank/DDBJ whole genome shotgun (WGS) entry which is preliminary data.</text>
</comment>
<dbReference type="AlphaFoldDB" id="A0AAN9EIF8"/>
<dbReference type="GO" id="GO:0048364">
    <property type="term" value="P:root development"/>
    <property type="evidence" value="ECO:0007669"/>
    <property type="project" value="InterPro"/>
</dbReference>
<accession>A0AAN9EIF8</accession>
<sequence length="332" mass="37544">MKRASFVTFSSSSKHYSSHYGIRSISLPTRSHPSTAKIEEELNKLKSWDWEASSSPTPSSKVETISYALSGLADLYKCVEDLLKLPLTQQALLGLHHQNEKWVDDELLDCPVRFLDILGQTRDAIMSMKGGVRELQSALRRRKVGDLGMESHISSYWSLRRKMRKECTKSLLLLKQIDESFGAFTPLDLDHHLSSVVRVLREASLITTSIFQSLVVFLSPPIFKSRHNNSSSYSSKWAFVSRVMQKGLLVCNNQQENINELEKVDLALSRMVMDNNNNNNNPSKDLEAEKIQAAHKELEAVVVVIEGLENGLDCLFKHLINTRVSFLNILSP</sequence>
<proteinExistence type="predicted"/>
<dbReference type="PANTHER" id="PTHR33070:SF116">
    <property type="entry name" value="DUF241 DOMAIN PROTEIN"/>
    <property type="match status" value="1"/>
</dbReference>
<dbReference type="EMBL" id="JAYWIO010000006">
    <property type="protein sequence ID" value="KAK7258134.1"/>
    <property type="molecule type" value="Genomic_DNA"/>
</dbReference>
<dbReference type="Proteomes" id="UP001372338">
    <property type="component" value="Unassembled WGS sequence"/>
</dbReference>
<keyword evidence="2" id="KW-1185">Reference proteome</keyword>
<evidence type="ECO:0000313" key="1">
    <source>
        <dbReference type="EMBL" id="KAK7258134.1"/>
    </source>
</evidence>
<name>A0AAN9EIF8_CROPI</name>
<gene>
    <name evidence="1" type="ORF">RIF29_32614</name>
</gene>
<dbReference type="Pfam" id="PF03087">
    <property type="entry name" value="BPS1"/>
    <property type="match status" value="1"/>
</dbReference>
<protein>
    <recommendedName>
        <fullName evidence="3">DUF241 domain protein</fullName>
    </recommendedName>
</protein>
<dbReference type="GO" id="GO:0048367">
    <property type="term" value="P:shoot system development"/>
    <property type="evidence" value="ECO:0007669"/>
    <property type="project" value="InterPro"/>
</dbReference>
<dbReference type="InterPro" id="IPR004320">
    <property type="entry name" value="BPS1_pln"/>
</dbReference>